<feature type="compositionally biased region" description="Basic and acidic residues" evidence="1">
    <location>
        <begin position="35"/>
        <end position="54"/>
    </location>
</feature>
<proteinExistence type="predicted"/>
<gene>
    <name evidence="2" type="ORF">LITE_LOCUS15271</name>
</gene>
<dbReference type="EMBL" id="CAMGYJ010000005">
    <property type="protein sequence ID" value="CAI0411681.1"/>
    <property type="molecule type" value="Genomic_DNA"/>
</dbReference>
<organism evidence="2 3">
    <name type="scientific">Linum tenue</name>
    <dbReference type="NCBI Taxonomy" id="586396"/>
    <lineage>
        <taxon>Eukaryota</taxon>
        <taxon>Viridiplantae</taxon>
        <taxon>Streptophyta</taxon>
        <taxon>Embryophyta</taxon>
        <taxon>Tracheophyta</taxon>
        <taxon>Spermatophyta</taxon>
        <taxon>Magnoliopsida</taxon>
        <taxon>eudicotyledons</taxon>
        <taxon>Gunneridae</taxon>
        <taxon>Pentapetalae</taxon>
        <taxon>rosids</taxon>
        <taxon>fabids</taxon>
        <taxon>Malpighiales</taxon>
        <taxon>Linaceae</taxon>
        <taxon>Linum</taxon>
    </lineage>
</organism>
<feature type="region of interest" description="Disordered" evidence="1">
    <location>
        <begin position="1"/>
        <end position="109"/>
    </location>
</feature>
<protein>
    <submittedName>
        <fullName evidence="2">Uncharacterized protein</fullName>
    </submittedName>
</protein>
<dbReference type="Proteomes" id="UP001154282">
    <property type="component" value="Unassembled WGS sequence"/>
</dbReference>
<evidence type="ECO:0000313" key="3">
    <source>
        <dbReference type="Proteomes" id="UP001154282"/>
    </source>
</evidence>
<evidence type="ECO:0000256" key="1">
    <source>
        <dbReference type="SAM" id="MobiDB-lite"/>
    </source>
</evidence>
<keyword evidence="3" id="KW-1185">Reference proteome</keyword>
<reference evidence="2" key="1">
    <citation type="submission" date="2022-08" db="EMBL/GenBank/DDBJ databases">
        <authorList>
            <person name="Gutierrez-Valencia J."/>
        </authorList>
    </citation>
    <scope>NUCLEOTIDE SEQUENCE</scope>
</reference>
<evidence type="ECO:0000313" key="2">
    <source>
        <dbReference type="EMBL" id="CAI0411681.1"/>
    </source>
</evidence>
<dbReference type="AlphaFoldDB" id="A0AAV0JP47"/>
<comment type="caution">
    <text evidence="2">The sequence shown here is derived from an EMBL/GenBank/DDBJ whole genome shotgun (WGS) entry which is preliminary data.</text>
</comment>
<name>A0AAV0JP47_9ROSI</name>
<sequence>MENLDANQLPEVDAMPDGFVDSSREPVAPATPTVEQEKPRSHNTEEDTMSDLHHANLAATRELSNESTPSQAQRTEKTRTFPVPLSETDSSEGSGHVTELTPKGEEDIVGVPNSVDQVSEASPPPGATSNEAKYGVYSDSQSSPRCNCPFFHCILVFLELFLSSWCGIVCNLLISSYSCSSNFRHACGCERNIFLRKH</sequence>
<accession>A0AAV0JP47</accession>